<organism evidence="3 4">
    <name type="scientific">Nesidiocoris tenuis</name>
    <dbReference type="NCBI Taxonomy" id="355587"/>
    <lineage>
        <taxon>Eukaryota</taxon>
        <taxon>Metazoa</taxon>
        <taxon>Ecdysozoa</taxon>
        <taxon>Arthropoda</taxon>
        <taxon>Hexapoda</taxon>
        <taxon>Insecta</taxon>
        <taxon>Pterygota</taxon>
        <taxon>Neoptera</taxon>
        <taxon>Paraneoptera</taxon>
        <taxon>Hemiptera</taxon>
        <taxon>Heteroptera</taxon>
        <taxon>Panheteroptera</taxon>
        <taxon>Cimicomorpha</taxon>
        <taxon>Miridae</taxon>
        <taxon>Dicyphina</taxon>
        <taxon>Nesidiocoris</taxon>
    </lineage>
</organism>
<feature type="region of interest" description="Disordered" evidence="1">
    <location>
        <begin position="483"/>
        <end position="504"/>
    </location>
</feature>
<feature type="region of interest" description="Disordered" evidence="1">
    <location>
        <begin position="567"/>
        <end position="599"/>
    </location>
</feature>
<dbReference type="CDD" id="cd01650">
    <property type="entry name" value="RT_nLTR_like"/>
    <property type="match status" value="1"/>
</dbReference>
<dbReference type="EMBL" id="CADCXU010031384">
    <property type="protein sequence ID" value="CAB0017406.1"/>
    <property type="molecule type" value="Genomic_DNA"/>
</dbReference>
<protein>
    <recommendedName>
        <fullName evidence="2">Reverse transcriptase domain-containing protein</fullName>
    </recommendedName>
</protein>
<name>A0A6H5HH90_9HEMI</name>
<feature type="region of interest" description="Disordered" evidence="1">
    <location>
        <begin position="238"/>
        <end position="284"/>
    </location>
</feature>
<dbReference type="AlphaFoldDB" id="A0A6H5HH90"/>
<evidence type="ECO:0000256" key="1">
    <source>
        <dbReference type="SAM" id="MobiDB-lite"/>
    </source>
</evidence>
<dbReference type="PROSITE" id="PS50878">
    <property type="entry name" value="RT_POL"/>
    <property type="match status" value="1"/>
</dbReference>
<evidence type="ECO:0000313" key="4">
    <source>
        <dbReference type="Proteomes" id="UP000479000"/>
    </source>
</evidence>
<feature type="compositionally biased region" description="Gly residues" evidence="1">
    <location>
        <begin position="90"/>
        <end position="99"/>
    </location>
</feature>
<feature type="region of interest" description="Disordered" evidence="1">
    <location>
        <begin position="61"/>
        <end position="139"/>
    </location>
</feature>
<dbReference type="InterPro" id="IPR031961">
    <property type="entry name" value="DUF4780"/>
</dbReference>
<feature type="non-terminal residue" evidence="3">
    <location>
        <position position="1185"/>
    </location>
</feature>
<keyword evidence="4" id="KW-1185">Reference proteome</keyword>
<dbReference type="Pfam" id="PF00078">
    <property type="entry name" value="RVT_1"/>
    <property type="match status" value="1"/>
</dbReference>
<feature type="region of interest" description="Disordered" evidence="1">
    <location>
        <begin position="176"/>
        <end position="204"/>
    </location>
</feature>
<proteinExistence type="predicted"/>
<dbReference type="InterPro" id="IPR043502">
    <property type="entry name" value="DNA/RNA_pol_sf"/>
</dbReference>
<accession>A0A6H5HH90</accession>
<feature type="compositionally biased region" description="Low complexity" evidence="1">
    <location>
        <begin position="76"/>
        <end position="89"/>
    </location>
</feature>
<dbReference type="Proteomes" id="UP000479000">
    <property type="component" value="Unassembled WGS sequence"/>
</dbReference>
<feature type="region of interest" description="Disordered" evidence="1">
    <location>
        <begin position="1"/>
        <end position="47"/>
    </location>
</feature>
<reference evidence="3 4" key="1">
    <citation type="submission" date="2020-02" db="EMBL/GenBank/DDBJ databases">
        <authorList>
            <person name="Ferguson B K."/>
        </authorList>
    </citation>
    <scope>NUCLEOTIDE SEQUENCE [LARGE SCALE GENOMIC DNA]</scope>
</reference>
<feature type="compositionally biased region" description="Polar residues" evidence="1">
    <location>
        <begin position="240"/>
        <end position="257"/>
    </location>
</feature>
<gene>
    <name evidence="3" type="ORF">NTEN_LOCUS21421</name>
</gene>
<feature type="compositionally biased region" description="Polar residues" evidence="1">
    <location>
        <begin position="11"/>
        <end position="24"/>
    </location>
</feature>
<dbReference type="PANTHER" id="PTHR33332">
    <property type="entry name" value="REVERSE TRANSCRIPTASE DOMAIN-CONTAINING PROTEIN"/>
    <property type="match status" value="1"/>
</dbReference>
<dbReference type="Pfam" id="PF16012">
    <property type="entry name" value="DUF4780"/>
    <property type="match status" value="1"/>
</dbReference>
<feature type="domain" description="Reverse transcriptase" evidence="2">
    <location>
        <begin position="805"/>
        <end position="1049"/>
    </location>
</feature>
<feature type="compositionally biased region" description="Basic and acidic residues" evidence="1">
    <location>
        <begin position="1"/>
        <end position="10"/>
    </location>
</feature>
<dbReference type="SUPFAM" id="SSF56672">
    <property type="entry name" value="DNA/RNA polymerases"/>
    <property type="match status" value="1"/>
</dbReference>
<evidence type="ECO:0000259" key="2">
    <source>
        <dbReference type="PROSITE" id="PS50878"/>
    </source>
</evidence>
<dbReference type="OrthoDB" id="6780717at2759"/>
<dbReference type="InterPro" id="IPR000477">
    <property type="entry name" value="RT_dom"/>
</dbReference>
<sequence length="1185" mass="126307">MSTPNKEKNNLKQNPSSEEASGLTSEIDLLKVGDSASDAGQETSGSLVERRLSFEGALAQSGQLGVIAPGKGSSCASGAGVTGVPASGAAAGGPGGPSGTHGSPKGPGARPREAGATGTGASQGDAEMLVDDSAIPCRHEAPVPQAERRTSFEGILAGAGQVVAGAAGVGDPGVSKAGGSGPPGPMAVDGANEAGTSGDGASDTKDLKKWVKFTTAERKRFKRLCKNGMEVSEARKEVMLTSSNKRVHSSNESTPELRQTKKVRRSEISPGADGGPGQGSKSYSEAARGVRIGVGGAGFPDVLLDISQLDAVQGAILKAVSTIPKKTAEPKFSILLYRGGWLLIHCEDSETAGWLRKVIPSLSPWENARLRVPEEEEFPRPRYAVGFFPNSSNDATGFIMDLLTNQNHSLNVERWRVTSRMNNGTCAVISFALNNSEAEALEERGGQVHFRFGKETIRVKKASGAGGSGGCGGDGEAKEIKPEVDEEPMGPSPPPVAGPSSASRPVCVPAGAGVVAAALVSSAPSPLAPGAEPRAVAQTASGRVASGARRVGLVAIGGPRGPVNPAGVLLPPPWAAGRSKRGRGAPSGNGRQEPRRKGDHRLISFRLRFGMRCEETYRIPRNTDWGLYREGLREGLEGLGRDISTAGQLDAVAEHINSAIIGSYEAACPLVARMSGGSASWWNGELEKLSTKTRRLFNRAKRGNGWDKYRESLTAYNRALRNAKRSSWREYCSGLANASATARLQKVLSREGPGQIGHLVKEDGSYTVSSEETLEVLMRTHFPGSTMLPPGTNHTGQLHGSDLLHRRIRNRLNRLFTPERVKWATMEKILGQEIRIHLEGNPLNNAQHAYLKGKSTETALAEAVSLIGKAINEKEVALGCFLDIGGAFDNTTYESISRAAYSKGIEPQTIKWILAMLASRNISSELGGSSVAVVANRGCPQGGVLSPLLWLLVADDLLCLLTGEGYEVVGYADDLAIIRGRFDSTLSDRLQGALDITHRWCEQEGLHLNPNKTVVVPFTNRRRLNIVAPTLAGSPLTLSDQVRYLGVILDQKLTWKLHVKHVVNKATRAMWTCRRMLGKTWGLSPSMTRGMTRWLYGAIARPIVAYASLVWWRATLQSTVQAQLNRLQRHACLGITGAMNTCPTAAMEVLLDFTSLCRELPSWGRSGCARQGWFGRQRPLGPSRP</sequence>
<evidence type="ECO:0000313" key="3">
    <source>
        <dbReference type="EMBL" id="CAB0017406.1"/>
    </source>
</evidence>
<dbReference type="GO" id="GO:0071897">
    <property type="term" value="P:DNA biosynthetic process"/>
    <property type="evidence" value="ECO:0007669"/>
    <property type="project" value="UniProtKB-ARBA"/>
</dbReference>